<gene>
    <name evidence="1" type="ORF">SNE40_021746</name>
</gene>
<dbReference type="InterPro" id="IPR009003">
    <property type="entry name" value="Peptidase_S1_PA"/>
</dbReference>
<evidence type="ECO:0000313" key="2">
    <source>
        <dbReference type="Proteomes" id="UP001347796"/>
    </source>
</evidence>
<keyword evidence="2" id="KW-1185">Reference proteome</keyword>
<dbReference type="AlphaFoldDB" id="A0AAN8G527"/>
<accession>A0AAN8G527</accession>
<protein>
    <recommendedName>
        <fullName evidence="3">Trypsin-like peptidase domain-containing protein</fullName>
    </recommendedName>
</protein>
<proteinExistence type="predicted"/>
<dbReference type="Proteomes" id="UP001347796">
    <property type="component" value="Unassembled WGS sequence"/>
</dbReference>
<sequence length="308" mass="34802">MDLENFFRRLDIGLQNPVVMGIIEQFWKRVVAIHCKDVGGSGILFRVDDKIYIQTCYHVVTKSDRIFIKFLYDNDDEPYTVLTNSVLIGKCKSQDKAIYCIPWQPSFFREMPDLAALVANVRFPEPNLSLLSLKGLVEYYNGDKGYTVHFYRRQFNGRPPSSCTLTFYDGSVQTGNIEACSESGCYRVRLRGDQIPQGTKDLFMRQYKWRPIQDPTVVMISHPGDQPKTITHGQYLGIEKGDKIDPDLDPGTYVIIHNAESSDGSSGGCALLIGKESHDSIGYNSYLCMHRLQCLEDGSRVASLGLIN</sequence>
<reference evidence="1 2" key="1">
    <citation type="submission" date="2024-01" db="EMBL/GenBank/DDBJ databases">
        <title>The genome of the rayed Mediterranean limpet Patella caerulea (Linnaeus, 1758).</title>
        <authorList>
            <person name="Anh-Thu Weber A."/>
            <person name="Halstead-Nussloch G."/>
        </authorList>
    </citation>
    <scope>NUCLEOTIDE SEQUENCE [LARGE SCALE GENOMIC DNA]</scope>
    <source>
        <strain evidence="1">AATW-2023a</strain>
        <tissue evidence="1">Whole specimen</tissue>
    </source>
</reference>
<evidence type="ECO:0000313" key="1">
    <source>
        <dbReference type="EMBL" id="KAK6167806.1"/>
    </source>
</evidence>
<name>A0AAN8G527_PATCE</name>
<comment type="caution">
    <text evidence="1">The sequence shown here is derived from an EMBL/GenBank/DDBJ whole genome shotgun (WGS) entry which is preliminary data.</text>
</comment>
<dbReference type="SUPFAM" id="SSF50494">
    <property type="entry name" value="Trypsin-like serine proteases"/>
    <property type="match status" value="1"/>
</dbReference>
<dbReference type="InterPro" id="IPR043504">
    <property type="entry name" value="Peptidase_S1_PA_chymotrypsin"/>
</dbReference>
<dbReference type="Gene3D" id="2.40.10.10">
    <property type="entry name" value="Trypsin-like serine proteases"/>
    <property type="match status" value="1"/>
</dbReference>
<organism evidence="1 2">
    <name type="scientific">Patella caerulea</name>
    <name type="common">Rayed Mediterranean limpet</name>
    <dbReference type="NCBI Taxonomy" id="87958"/>
    <lineage>
        <taxon>Eukaryota</taxon>
        <taxon>Metazoa</taxon>
        <taxon>Spiralia</taxon>
        <taxon>Lophotrochozoa</taxon>
        <taxon>Mollusca</taxon>
        <taxon>Gastropoda</taxon>
        <taxon>Patellogastropoda</taxon>
        <taxon>Patelloidea</taxon>
        <taxon>Patellidae</taxon>
        <taxon>Patella</taxon>
    </lineage>
</organism>
<evidence type="ECO:0008006" key="3">
    <source>
        <dbReference type="Google" id="ProtNLM"/>
    </source>
</evidence>
<dbReference type="EMBL" id="JAZGQO010000018">
    <property type="protein sequence ID" value="KAK6167806.1"/>
    <property type="molecule type" value="Genomic_DNA"/>
</dbReference>